<feature type="transmembrane region" description="Helical" evidence="7">
    <location>
        <begin position="308"/>
        <end position="328"/>
    </location>
</feature>
<feature type="transmembrane region" description="Helical" evidence="7">
    <location>
        <begin position="117"/>
        <end position="142"/>
    </location>
</feature>
<keyword evidence="5" id="KW-0418">Kinase</keyword>
<feature type="transmembrane region" description="Helical" evidence="7">
    <location>
        <begin position="44"/>
        <end position="68"/>
    </location>
</feature>
<organism evidence="10 11">
    <name type="scientific">Lampropedia puyangensis</name>
    <dbReference type="NCBI Taxonomy" id="1330072"/>
    <lineage>
        <taxon>Bacteria</taxon>
        <taxon>Pseudomonadati</taxon>
        <taxon>Pseudomonadota</taxon>
        <taxon>Betaproteobacteria</taxon>
        <taxon>Burkholderiales</taxon>
        <taxon>Comamonadaceae</taxon>
        <taxon>Lampropedia</taxon>
    </lineage>
</organism>
<dbReference type="SMART" id="SM00448">
    <property type="entry name" value="REC"/>
    <property type="match status" value="1"/>
</dbReference>
<dbReference type="PRINTS" id="PR00344">
    <property type="entry name" value="BCTRLSENSOR"/>
</dbReference>
<evidence type="ECO:0000256" key="1">
    <source>
        <dbReference type="ARBA" id="ARBA00000085"/>
    </source>
</evidence>
<feature type="transmembrane region" description="Helical" evidence="7">
    <location>
        <begin position="427"/>
        <end position="450"/>
    </location>
</feature>
<dbReference type="Pfam" id="PF00512">
    <property type="entry name" value="HisKA"/>
    <property type="match status" value="1"/>
</dbReference>
<evidence type="ECO:0000256" key="3">
    <source>
        <dbReference type="ARBA" id="ARBA00022553"/>
    </source>
</evidence>
<evidence type="ECO:0000259" key="9">
    <source>
        <dbReference type="PROSITE" id="PS50110"/>
    </source>
</evidence>
<dbReference type="CDD" id="cd16922">
    <property type="entry name" value="HATPase_EvgS-ArcB-TorS-like"/>
    <property type="match status" value="1"/>
</dbReference>
<dbReference type="SUPFAM" id="SSF55874">
    <property type="entry name" value="ATPase domain of HSP90 chaperone/DNA topoisomerase II/histidine kinase"/>
    <property type="match status" value="1"/>
</dbReference>
<keyword evidence="7" id="KW-0812">Transmembrane</keyword>
<keyword evidence="11" id="KW-1185">Reference proteome</keyword>
<feature type="transmembrane region" description="Helical" evidence="7">
    <location>
        <begin position="177"/>
        <end position="196"/>
    </location>
</feature>
<feature type="transmembrane region" description="Helical" evidence="7">
    <location>
        <begin position="258"/>
        <end position="288"/>
    </location>
</feature>
<keyword evidence="7" id="KW-0472">Membrane</keyword>
<dbReference type="PROSITE" id="PS50109">
    <property type="entry name" value="HIS_KIN"/>
    <property type="match status" value="1"/>
</dbReference>
<dbReference type="InterPro" id="IPR004358">
    <property type="entry name" value="Sig_transdc_His_kin-like_C"/>
</dbReference>
<dbReference type="Gene3D" id="1.10.4160.10">
    <property type="entry name" value="Hydantoin permease"/>
    <property type="match status" value="1"/>
</dbReference>
<dbReference type="SUPFAM" id="SSF52172">
    <property type="entry name" value="CheY-like"/>
    <property type="match status" value="1"/>
</dbReference>
<keyword evidence="4" id="KW-0808">Transferase</keyword>
<protein>
    <recommendedName>
        <fullName evidence="2">histidine kinase</fullName>
        <ecNumber evidence="2">2.7.13.3</ecNumber>
    </recommendedName>
</protein>
<dbReference type="Gene3D" id="1.10.287.130">
    <property type="match status" value="1"/>
</dbReference>
<feature type="transmembrane region" description="Helical" evidence="7">
    <location>
        <begin position="360"/>
        <end position="382"/>
    </location>
</feature>
<comment type="catalytic activity">
    <reaction evidence="1">
        <text>ATP + protein L-histidine = ADP + protein N-phospho-L-histidine.</text>
        <dbReference type="EC" id="2.7.13.3"/>
    </reaction>
</comment>
<name>A0A4S8FBT8_9BURK</name>
<feature type="transmembrane region" description="Helical" evidence="7">
    <location>
        <begin position="388"/>
        <end position="406"/>
    </location>
</feature>
<dbReference type="SUPFAM" id="SSF47384">
    <property type="entry name" value="Homodimeric domain of signal transducing histidine kinase"/>
    <property type="match status" value="1"/>
</dbReference>
<dbReference type="Pfam" id="PF00072">
    <property type="entry name" value="Response_reg"/>
    <property type="match status" value="1"/>
</dbReference>
<feature type="transmembrane region" description="Helical" evidence="7">
    <location>
        <begin position="608"/>
        <end position="629"/>
    </location>
</feature>
<dbReference type="CDD" id="cd17546">
    <property type="entry name" value="REC_hyHK_CKI1_RcsC-like"/>
    <property type="match status" value="1"/>
</dbReference>
<feature type="transmembrane region" description="Helical" evidence="7">
    <location>
        <begin position="148"/>
        <end position="165"/>
    </location>
</feature>
<dbReference type="RefSeq" id="WP_136572377.1">
    <property type="nucleotide sequence ID" value="NZ_STFG01000002.1"/>
</dbReference>
<feature type="transmembrane region" description="Helical" evidence="7">
    <location>
        <begin position="216"/>
        <end position="237"/>
    </location>
</feature>
<dbReference type="PROSITE" id="PS50110">
    <property type="entry name" value="RESPONSE_REGULATORY"/>
    <property type="match status" value="1"/>
</dbReference>
<dbReference type="GO" id="GO:0000155">
    <property type="term" value="F:phosphorelay sensor kinase activity"/>
    <property type="evidence" value="ECO:0007669"/>
    <property type="project" value="InterPro"/>
</dbReference>
<comment type="caution">
    <text evidence="10">The sequence shown here is derived from an EMBL/GenBank/DDBJ whole genome shotgun (WGS) entry which is preliminary data.</text>
</comment>
<dbReference type="PANTHER" id="PTHR43047">
    <property type="entry name" value="TWO-COMPONENT HISTIDINE PROTEIN KINASE"/>
    <property type="match status" value="1"/>
</dbReference>
<dbReference type="EC" id="2.7.13.3" evidence="2"/>
<evidence type="ECO:0000313" key="11">
    <source>
        <dbReference type="Proteomes" id="UP000308917"/>
    </source>
</evidence>
<accession>A0A4S8FBT8</accession>
<gene>
    <name evidence="10" type="ORF">E9531_03575</name>
</gene>
<feature type="modified residue" description="4-aspartylphosphate" evidence="6">
    <location>
        <position position="969"/>
    </location>
</feature>
<keyword evidence="3 6" id="KW-0597">Phosphoprotein</keyword>
<evidence type="ECO:0000313" key="10">
    <source>
        <dbReference type="EMBL" id="THU04481.1"/>
    </source>
</evidence>
<dbReference type="InterPro" id="IPR003661">
    <property type="entry name" value="HisK_dim/P_dom"/>
</dbReference>
<dbReference type="SMART" id="SM00387">
    <property type="entry name" value="HATPase_c"/>
    <property type="match status" value="1"/>
</dbReference>
<dbReference type="InterPro" id="IPR036890">
    <property type="entry name" value="HATPase_C_sf"/>
</dbReference>
<dbReference type="InterPro" id="IPR011006">
    <property type="entry name" value="CheY-like_superfamily"/>
</dbReference>
<dbReference type="Proteomes" id="UP000308917">
    <property type="component" value="Unassembled WGS sequence"/>
</dbReference>
<evidence type="ECO:0000256" key="5">
    <source>
        <dbReference type="ARBA" id="ARBA00022777"/>
    </source>
</evidence>
<reference evidence="10 11" key="1">
    <citation type="journal article" date="2015" name="Antonie Van Leeuwenhoek">
        <title>Lampropedia puyangensis sp. nov., isolated from symptomatic bark of Populus ? euramericana canker and emended description of Lampropedia hyalina (Ehrenberg 1832) Lee et al. 2004.</title>
        <authorList>
            <person name="Li Y."/>
            <person name="Wang T."/>
            <person name="Piao C.G."/>
            <person name="Wang L.F."/>
            <person name="Tian G.Z."/>
            <person name="Zhu T.H."/>
            <person name="Guo M.W."/>
        </authorList>
    </citation>
    <scope>NUCLEOTIDE SEQUENCE [LARGE SCALE GENOMIC DNA]</scope>
    <source>
        <strain evidence="10 11">2-bin</strain>
    </source>
</reference>
<feature type="transmembrane region" description="Helical" evidence="7">
    <location>
        <begin position="456"/>
        <end position="476"/>
    </location>
</feature>
<dbReference type="SMART" id="SM00388">
    <property type="entry name" value="HisKA"/>
    <property type="match status" value="1"/>
</dbReference>
<feature type="domain" description="Response regulatory" evidence="9">
    <location>
        <begin position="920"/>
        <end position="1035"/>
    </location>
</feature>
<evidence type="ECO:0000256" key="2">
    <source>
        <dbReference type="ARBA" id="ARBA00012438"/>
    </source>
</evidence>
<evidence type="ECO:0000259" key="8">
    <source>
        <dbReference type="PROSITE" id="PS50109"/>
    </source>
</evidence>
<dbReference type="OrthoDB" id="9810730at2"/>
<dbReference type="InterPro" id="IPR005467">
    <property type="entry name" value="His_kinase_dom"/>
</dbReference>
<feature type="transmembrane region" description="Helical" evidence="7">
    <location>
        <begin position="74"/>
        <end position="96"/>
    </location>
</feature>
<dbReference type="EMBL" id="STFG01000002">
    <property type="protein sequence ID" value="THU04481.1"/>
    <property type="molecule type" value="Genomic_DNA"/>
</dbReference>
<dbReference type="PANTHER" id="PTHR43047:SF64">
    <property type="entry name" value="HISTIDINE KINASE CONTAINING CHEY-HOMOLOGOUS RECEIVER DOMAIN AND PAS DOMAIN-RELATED"/>
    <property type="match status" value="1"/>
</dbReference>
<dbReference type="Gene3D" id="3.40.50.2300">
    <property type="match status" value="1"/>
</dbReference>
<evidence type="ECO:0000256" key="6">
    <source>
        <dbReference type="PROSITE-ProRule" id="PRU00169"/>
    </source>
</evidence>
<dbReference type="Gene3D" id="3.30.565.10">
    <property type="entry name" value="Histidine kinase-like ATPase, C-terminal domain"/>
    <property type="match status" value="1"/>
</dbReference>
<dbReference type="CDD" id="cd00082">
    <property type="entry name" value="HisKA"/>
    <property type="match status" value="1"/>
</dbReference>
<evidence type="ECO:0000256" key="7">
    <source>
        <dbReference type="SAM" id="Phobius"/>
    </source>
</evidence>
<dbReference type="InterPro" id="IPR036097">
    <property type="entry name" value="HisK_dim/P_sf"/>
</dbReference>
<sequence length="1145" mass="126207">MTASPQKILRIRRNYNAWVGNETLEDYALRYTPRRFRSWSEFKVANTAFGATSFLALEAIGAAIALSYGFTNAVVAIAVVALIIFLTGLPIAYYAARYSLDMDLLTRGAGFGYLGSTFTSLIYATFTFIFFALEAAILALALQLYVDWPLPVLYLLSSLVVIPLVMRGITMISHLQLWTQPIWMVLIVLPFLAIYFKHPTFYSDFTSLVGRISGNSGFDPVMAAAAITVAIALIMQIGEQVDYLRFLPEKTTANRWRWWMAVLISGPGWIIPGAIKMLGGAFLAFVALQYQISTEQAVEPTRMYLAGFSYVFSDPAIVVAVTVLFVIVSQLKINLTNAYAGSLAWSNFFARLTHSHPGRVVWLVFNVLIAVLLMVLGVFAALEHVLGIYSNVAIAWIGALVADLVINKPLGLSPKGIEFKRAYLYDINPVGIGAMAVAVTASMLAYAGALGHTAQAFSSLIALFSALGAAPLLAWFTKGKYYLARQEAPRWSPGQSVVCSICENSFESDDMAWCPAYGAPICSLCCTLESRCHDRCKQQSKASEQVRSWVQHWLPARLAERFNFRVAHFVGVTLSLVALLATILGLIYAQESFSAQAMGLQVEGLGVIFLKIFAVLSVVVAVAAWWVVLTSESRKMAQEESTRHNHLLLQEIDAHSRTDAALQAAKESADAANQAKTRYVAGMTHELRTPLNSILGYTQILLRNESTPPRDAIRTIHHSGEHMLGLIDGLLDLAKIEAGRLQLERQPLPFASFMEDVVRMIAPHAQAKGLQFHYSHAGRLARWVNADAKRLRQILINLLSNAVKFTEQGHVTLHVNSQREVLQFDIIDSGPGVAAQDRQRIFLPFERGSAGRRTNVQGTGLGLTITALLTSLMGGELTLADTSEHGSTFRLRLYLPEVPDPGWKAEAPQAIIGFTGPARTIVSVDDQPLHRQMVAGMLLPLGFSVREAASGTECLELLQDIRPDAILMDLSMDDLNGWDTADAIRQAGMTDTPIIIVSANLFDNQKELLQAHQCQAFVGKPVLESELLQALQDHLHLEWLTQAPPSPTTKAPPATPTQWDLTEQERAEILQLIQMGHIRGLHRALDKWHKRLGPAAEHEPHVQWFRMHLDAFDLESLSKALNIPALDNAPAVLEAQRMGKERATD</sequence>
<dbReference type="InterPro" id="IPR001789">
    <property type="entry name" value="Sig_transdc_resp-reg_receiver"/>
</dbReference>
<proteinExistence type="predicted"/>
<dbReference type="Pfam" id="PF02518">
    <property type="entry name" value="HATPase_c"/>
    <property type="match status" value="1"/>
</dbReference>
<dbReference type="AlphaFoldDB" id="A0A4S8FBT8"/>
<feature type="domain" description="Histidine kinase" evidence="8">
    <location>
        <begin position="682"/>
        <end position="897"/>
    </location>
</feature>
<feature type="transmembrane region" description="Helical" evidence="7">
    <location>
        <begin position="566"/>
        <end position="588"/>
    </location>
</feature>
<evidence type="ECO:0000256" key="4">
    <source>
        <dbReference type="ARBA" id="ARBA00022679"/>
    </source>
</evidence>
<keyword evidence="7" id="KW-1133">Transmembrane helix</keyword>
<dbReference type="InterPro" id="IPR003594">
    <property type="entry name" value="HATPase_dom"/>
</dbReference>